<comment type="caution">
    <text evidence="2">The sequence shown here is derived from an EMBL/GenBank/DDBJ whole genome shotgun (WGS) entry which is preliminary data.</text>
</comment>
<dbReference type="CDD" id="cd04301">
    <property type="entry name" value="NAT_SF"/>
    <property type="match status" value="1"/>
</dbReference>
<evidence type="ECO:0000259" key="1">
    <source>
        <dbReference type="PROSITE" id="PS51186"/>
    </source>
</evidence>
<evidence type="ECO:0000313" key="3">
    <source>
        <dbReference type="Proteomes" id="UP000605805"/>
    </source>
</evidence>
<keyword evidence="2" id="KW-0808">Transferase</keyword>
<gene>
    <name evidence="2" type="ORF">EYH02_01375</name>
</gene>
<accession>A0A832YX82</accession>
<dbReference type="InterPro" id="IPR050276">
    <property type="entry name" value="MshD_Acetyltransferase"/>
</dbReference>
<dbReference type="Pfam" id="PF00583">
    <property type="entry name" value="Acetyltransf_1"/>
    <property type="match status" value="1"/>
</dbReference>
<protein>
    <submittedName>
        <fullName evidence="2">N-acetyltransferase</fullName>
    </submittedName>
</protein>
<dbReference type="InterPro" id="IPR016181">
    <property type="entry name" value="Acyl_CoA_acyltransferase"/>
</dbReference>
<dbReference type="Gene3D" id="3.40.630.30">
    <property type="match status" value="1"/>
</dbReference>
<organism evidence="2 3">
    <name type="scientific">Ignisphaera aggregans</name>
    <dbReference type="NCBI Taxonomy" id="334771"/>
    <lineage>
        <taxon>Archaea</taxon>
        <taxon>Thermoproteota</taxon>
        <taxon>Thermoprotei</taxon>
        <taxon>Desulfurococcales</taxon>
        <taxon>Desulfurococcaceae</taxon>
        <taxon>Ignisphaera</taxon>
    </lineage>
</organism>
<dbReference type="InterPro" id="IPR000182">
    <property type="entry name" value="GNAT_dom"/>
</dbReference>
<feature type="domain" description="N-acetyltransferase" evidence="1">
    <location>
        <begin position="164"/>
        <end position="310"/>
    </location>
</feature>
<reference evidence="2" key="1">
    <citation type="journal article" date="2020" name="ISME J.">
        <title>Gammaproteobacteria mediating utilization of methyl-, sulfur- and petroleum organic compounds in deep ocean hydrothermal plumes.</title>
        <authorList>
            <person name="Zhou Z."/>
            <person name="Liu Y."/>
            <person name="Pan J."/>
            <person name="Cron B.R."/>
            <person name="Toner B.M."/>
            <person name="Anantharaman K."/>
            <person name="Breier J.A."/>
            <person name="Dick G.J."/>
            <person name="Li M."/>
        </authorList>
    </citation>
    <scope>NUCLEOTIDE SEQUENCE</scope>
    <source>
        <strain evidence="2">SZUA-1435</strain>
    </source>
</reference>
<dbReference type="EMBL" id="DQTV01000031">
    <property type="protein sequence ID" value="HIP56713.1"/>
    <property type="molecule type" value="Genomic_DNA"/>
</dbReference>
<dbReference type="PROSITE" id="PS51186">
    <property type="entry name" value="GNAT"/>
    <property type="match status" value="1"/>
</dbReference>
<dbReference type="PANTHER" id="PTHR43617">
    <property type="entry name" value="L-AMINO ACID N-ACETYLTRANSFERASE"/>
    <property type="match status" value="1"/>
</dbReference>
<dbReference type="Proteomes" id="UP000605805">
    <property type="component" value="Unassembled WGS sequence"/>
</dbReference>
<dbReference type="AlphaFoldDB" id="A0A832YX82"/>
<dbReference type="GO" id="GO:0016747">
    <property type="term" value="F:acyltransferase activity, transferring groups other than amino-acyl groups"/>
    <property type="evidence" value="ECO:0007669"/>
    <property type="project" value="InterPro"/>
</dbReference>
<name>A0A832YX82_9CREN</name>
<sequence length="310" mass="35912">MMSLESYYGGDRVVDSQVAQLYNKCGSEEPWAHRTLEAKDIENLFRLSWFSSSLFAVLRLDRRVVGFIRVWMGRSSCEVWLCVDPDLPEVLRVEAVEKMLSWASARCRELGTPQLSIWSGYRFSYMHRAIRSVLTWYVEDVGSMLMRFSGKVVDVEPPPNYRFSVLDSVDTEVLRSVVEVYNQAFSIYDWFSPKSFEDILTEFSWLRPIYIVALREGEVVGYAMLNTFRAIDGEISAEVVELAVKPRYRGRGIGKALLHYATLYAVDRLGVRDRLFLLAVPELIKFYYSMGYTPWREYMVIRTLLTSLPA</sequence>
<proteinExistence type="predicted"/>
<evidence type="ECO:0000313" key="2">
    <source>
        <dbReference type="EMBL" id="HIP56713.1"/>
    </source>
</evidence>
<dbReference type="SUPFAM" id="SSF55729">
    <property type="entry name" value="Acyl-CoA N-acyltransferases (Nat)"/>
    <property type="match status" value="2"/>
</dbReference>